<reference evidence="2" key="1">
    <citation type="submission" date="2020-08" db="EMBL/GenBank/DDBJ databases">
        <title>Genomic Encyclopedia of Type Strains, Phase IV (KMG-IV): sequencing the most valuable type-strain genomes for metagenomic binning, comparative biology and taxonomic classification.</title>
        <authorList>
            <person name="Goeker M."/>
        </authorList>
    </citation>
    <scope>NUCLEOTIDE SEQUENCE [LARGE SCALE GENOMIC DNA]</scope>
    <source>
        <strain evidence="2">DSM 105720</strain>
    </source>
</reference>
<name>A0A840CXE3_9BACE</name>
<dbReference type="InterPro" id="IPR041657">
    <property type="entry name" value="HTH_17"/>
</dbReference>
<accession>A0A840CXE3</accession>
<evidence type="ECO:0000313" key="2">
    <source>
        <dbReference type="EMBL" id="MBB4042778.1"/>
    </source>
</evidence>
<keyword evidence="3" id="KW-1185">Reference proteome</keyword>
<organism evidence="2 3">
    <name type="scientific">Bacteroides reticulotermitis</name>
    <dbReference type="NCBI Taxonomy" id="1133319"/>
    <lineage>
        <taxon>Bacteria</taxon>
        <taxon>Pseudomonadati</taxon>
        <taxon>Bacteroidota</taxon>
        <taxon>Bacteroidia</taxon>
        <taxon>Bacteroidales</taxon>
        <taxon>Bacteroidaceae</taxon>
        <taxon>Bacteroides</taxon>
    </lineage>
</organism>
<dbReference type="GO" id="GO:0003677">
    <property type="term" value="F:DNA binding"/>
    <property type="evidence" value="ECO:0007669"/>
    <property type="project" value="InterPro"/>
</dbReference>
<dbReference type="Pfam" id="PF12728">
    <property type="entry name" value="HTH_17"/>
    <property type="match status" value="1"/>
</dbReference>
<dbReference type="AlphaFoldDB" id="A0A840CXE3"/>
<protein>
    <submittedName>
        <fullName evidence="2">Excisionase family DNA binding protein</fullName>
    </submittedName>
</protein>
<gene>
    <name evidence="2" type="ORF">GGR06_000543</name>
</gene>
<feature type="domain" description="Helix-turn-helix" evidence="1">
    <location>
        <begin position="47"/>
        <end position="95"/>
    </location>
</feature>
<evidence type="ECO:0000313" key="3">
    <source>
        <dbReference type="Proteomes" id="UP000560658"/>
    </source>
</evidence>
<dbReference type="RefSeq" id="WP_044164247.1">
    <property type="nucleotide sequence ID" value="NZ_JACIER010000002.1"/>
</dbReference>
<dbReference type="NCBIfam" id="TIGR01764">
    <property type="entry name" value="excise"/>
    <property type="match status" value="1"/>
</dbReference>
<comment type="caution">
    <text evidence="2">The sequence shown here is derived from an EMBL/GenBank/DDBJ whole genome shotgun (WGS) entry which is preliminary data.</text>
</comment>
<dbReference type="EMBL" id="JACIER010000002">
    <property type="protein sequence ID" value="MBB4042778.1"/>
    <property type="molecule type" value="Genomic_DNA"/>
</dbReference>
<dbReference type="InterPro" id="IPR010093">
    <property type="entry name" value="SinI_DNA-bd"/>
</dbReference>
<dbReference type="Proteomes" id="UP000560658">
    <property type="component" value="Unassembled WGS sequence"/>
</dbReference>
<evidence type="ECO:0000259" key="1">
    <source>
        <dbReference type="Pfam" id="PF12728"/>
    </source>
</evidence>
<sequence>MKNELTFNDLPMVVKELCNKVESLEETLLKQVTSRPVPVYENYHTPMTSEEAREYLKMPKSTFYFKVGNGEIPAIKQGKRYYLYKDELDHWLETGRKNAPALSVEEMNAAILASHKRKPNSTNY</sequence>
<proteinExistence type="predicted"/>